<dbReference type="Pfam" id="PF01061">
    <property type="entry name" value="ABC2_membrane"/>
    <property type="match status" value="1"/>
</dbReference>
<dbReference type="AlphaFoldDB" id="T0SIN8"/>
<evidence type="ECO:0000256" key="5">
    <source>
        <dbReference type="ARBA" id="ARBA00022741"/>
    </source>
</evidence>
<dbReference type="InterPro" id="IPR003593">
    <property type="entry name" value="AAA+_ATPase"/>
</dbReference>
<sequence>MTDPANDLLAHGTAAYHNKIKEEVGGVLPPLEIRFTDLALSADVPLMTRQELPTLMSDVTSMVRGLYQPSRTVRKDILHPMTGTLTPGTMTLVLGQPRSGKSSFLKLLSGQVKTTKSLRMDGQLTYNGVSDMGPHLARWTSYVAQRDVHYPTLTVHETLSFASRCVTSREQLAAYTASDFKGCTLGGIDYCALTGSTSVGTALLEQFGLRTSRAWIWYGVLYLVGCYFAFLFFAYLILEYIRFDDTDHSHVVGTQSNDGRSSTDDDDEMPYLEAPKTPTVAIAVAPREVVPVTLTFENLSYTVPNPTKGEPDLRLLKSISGYALPGTVTALMGASGAGKTTLMDVIAGRKSSGKIDGEIKLNGHIATDLAIRRSTGYCEQMDVHSESATFREALQFSSMLRQSDDIPAADKLAFAEECLSLLGLDTIGDKIIRGSSVEQMKRLTIGVELAASPSVLFLDEPTSGLDARSAKIVMAGIRKIASTGRTVVCTIHQPSAEVFEMFDNLLLLKRGGETVFFGDLGTKAAHLIRYFSSLPGTPPIEAGMNPAAWMLDVIGAGVEVRAQAVDFVQAFALSAERQALTDGLAVHAAPHPELEALTFGSKRAAALSTQLGQLLRRFVRLHWRTPSYNNTRGVISIALAIFFGLLYNKVDYTTFSGATGGIGMIYLSSVFISMVSFFSVMVLVVDDRSAFYRERASQTYSALAYFVASTLTEIPHVVGSTFAFAIIFYPFVGLNVSVGACLYYGLNLSLMVLFHVYFGQLMAILLPNVDVAGTVGFLFSSIFMLFMGFAPPASQIPSGFRWLYSVVPPKFSMAILAAETFAKCTDGHELGCKTLAHVPPSVLKAMGNASSITLKEYVEGVYEMKYDDASTNTLATLGWIAIILALNAIALRFINHQKR</sequence>
<evidence type="ECO:0000259" key="10">
    <source>
        <dbReference type="PROSITE" id="PS50893"/>
    </source>
</evidence>
<dbReference type="GO" id="GO:0016020">
    <property type="term" value="C:membrane"/>
    <property type="evidence" value="ECO:0007669"/>
    <property type="project" value="UniProtKB-SubCell"/>
</dbReference>
<comment type="subcellular location">
    <subcellularLocation>
        <location evidence="1">Membrane</location>
        <topology evidence="1">Multi-pass membrane protein</topology>
    </subcellularLocation>
</comment>
<evidence type="ECO:0000313" key="12">
    <source>
        <dbReference type="Proteomes" id="UP000030762"/>
    </source>
</evidence>
<dbReference type="SMART" id="SM00382">
    <property type="entry name" value="AAA"/>
    <property type="match status" value="2"/>
</dbReference>
<gene>
    <name evidence="11" type="ORF">SDRG_00546</name>
</gene>
<dbReference type="Proteomes" id="UP000030762">
    <property type="component" value="Unassembled WGS sequence"/>
</dbReference>
<dbReference type="GO" id="GO:0005524">
    <property type="term" value="F:ATP binding"/>
    <property type="evidence" value="ECO:0007669"/>
    <property type="project" value="UniProtKB-KW"/>
</dbReference>
<feature type="transmembrane region" description="Helical" evidence="9">
    <location>
        <begin position="737"/>
        <end position="759"/>
    </location>
</feature>
<keyword evidence="12" id="KW-1185">Reference proteome</keyword>
<feature type="transmembrane region" description="Helical" evidence="9">
    <location>
        <begin position="633"/>
        <end position="650"/>
    </location>
</feature>
<evidence type="ECO:0000256" key="1">
    <source>
        <dbReference type="ARBA" id="ARBA00004141"/>
    </source>
</evidence>
<feature type="domain" description="ABC transporter" evidence="10">
    <location>
        <begin position="294"/>
        <end position="535"/>
    </location>
</feature>
<dbReference type="InterPro" id="IPR034003">
    <property type="entry name" value="ABCG_PDR_2"/>
</dbReference>
<dbReference type="VEuPathDB" id="FungiDB:SDRG_00546"/>
<dbReference type="PROSITE" id="PS50893">
    <property type="entry name" value="ABC_TRANSPORTER_2"/>
    <property type="match status" value="1"/>
</dbReference>
<comment type="similarity">
    <text evidence="2">Belongs to the ABC transporter superfamily. ABCG family. PDR (TC 3.A.1.205) subfamily.</text>
</comment>
<dbReference type="GO" id="GO:0016887">
    <property type="term" value="F:ATP hydrolysis activity"/>
    <property type="evidence" value="ECO:0007669"/>
    <property type="project" value="InterPro"/>
</dbReference>
<keyword evidence="5" id="KW-0547">Nucleotide-binding</keyword>
<keyword evidence="8 9" id="KW-0472">Membrane</keyword>
<dbReference type="Gene3D" id="3.40.50.300">
    <property type="entry name" value="P-loop containing nucleotide triphosphate hydrolases"/>
    <property type="match status" value="2"/>
</dbReference>
<dbReference type="RefSeq" id="XP_008604250.1">
    <property type="nucleotide sequence ID" value="XM_008606028.1"/>
</dbReference>
<dbReference type="Pfam" id="PF19055">
    <property type="entry name" value="ABC2_membrane_7"/>
    <property type="match status" value="1"/>
</dbReference>
<dbReference type="InterPro" id="IPR027417">
    <property type="entry name" value="P-loop_NTPase"/>
</dbReference>
<dbReference type="FunFam" id="3.40.50.300:FF:000289">
    <property type="entry name" value="ABC transporter G family member 31"/>
    <property type="match status" value="1"/>
</dbReference>
<reference evidence="11 12" key="1">
    <citation type="submission" date="2012-04" db="EMBL/GenBank/DDBJ databases">
        <title>The Genome Sequence of Saprolegnia declina VS20.</title>
        <authorList>
            <consortium name="The Broad Institute Genome Sequencing Platform"/>
            <person name="Russ C."/>
            <person name="Nusbaum C."/>
            <person name="Tyler B."/>
            <person name="van West P."/>
            <person name="Dieguez-Uribeondo J."/>
            <person name="de Bruijn I."/>
            <person name="Tripathy S."/>
            <person name="Jiang R."/>
            <person name="Young S.K."/>
            <person name="Zeng Q."/>
            <person name="Gargeya S."/>
            <person name="Fitzgerald M."/>
            <person name="Haas B."/>
            <person name="Abouelleil A."/>
            <person name="Alvarado L."/>
            <person name="Arachchi H.M."/>
            <person name="Berlin A."/>
            <person name="Chapman S.B."/>
            <person name="Goldberg J."/>
            <person name="Griggs A."/>
            <person name="Gujja S."/>
            <person name="Hansen M."/>
            <person name="Howarth C."/>
            <person name="Imamovic A."/>
            <person name="Larimer J."/>
            <person name="McCowen C."/>
            <person name="Montmayeur A."/>
            <person name="Murphy C."/>
            <person name="Neiman D."/>
            <person name="Pearson M."/>
            <person name="Priest M."/>
            <person name="Roberts A."/>
            <person name="Saif S."/>
            <person name="Shea T."/>
            <person name="Sisk P."/>
            <person name="Sykes S."/>
            <person name="Wortman J."/>
            <person name="Nusbaum C."/>
            <person name="Birren B."/>
        </authorList>
    </citation>
    <scope>NUCLEOTIDE SEQUENCE [LARGE SCALE GENOMIC DNA]</scope>
    <source>
        <strain evidence="11 12">VS20</strain>
    </source>
</reference>
<dbReference type="GO" id="GO:0140359">
    <property type="term" value="F:ABC-type transporter activity"/>
    <property type="evidence" value="ECO:0007669"/>
    <property type="project" value="InterPro"/>
</dbReference>
<feature type="transmembrane region" description="Helical" evidence="9">
    <location>
        <begin position="705"/>
        <end position="731"/>
    </location>
</feature>
<feature type="transmembrane region" description="Helical" evidence="9">
    <location>
        <begin position="662"/>
        <end position="685"/>
    </location>
</feature>
<dbReference type="OMA" id="HERESYF"/>
<dbReference type="InterPro" id="IPR013525">
    <property type="entry name" value="ABC2_TM"/>
</dbReference>
<evidence type="ECO:0000256" key="4">
    <source>
        <dbReference type="ARBA" id="ARBA00022692"/>
    </source>
</evidence>
<dbReference type="InParanoid" id="T0SIN8"/>
<evidence type="ECO:0000256" key="6">
    <source>
        <dbReference type="ARBA" id="ARBA00022840"/>
    </source>
</evidence>
<proteinExistence type="inferred from homology"/>
<protein>
    <recommendedName>
        <fullName evidence="10">ABC transporter domain-containing protein</fullName>
    </recommendedName>
</protein>
<organism evidence="11 12">
    <name type="scientific">Saprolegnia diclina (strain VS20)</name>
    <dbReference type="NCBI Taxonomy" id="1156394"/>
    <lineage>
        <taxon>Eukaryota</taxon>
        <taxon>Sar</taxon>
        <taxon>Stramenopiles</taxon>
        <taxon>Oomycota</taxon>
        <taxon>Saprolegniomycetes</taxon>
        <taxon>Saprolegniales</taxon>
        <taxon>Saprolegniaceae</taxon>
        <taxon>Saprolegnia</taxon>
    </lineage>
</organism>
<dbReference type="PANTHER" id="PTHR19241">
    <property type="entry name" value="ATP-BINDING CASSETTE TRANSPORTER"/>
    <property type="match status" value="1"/>
</dbReference>
<keyword evidence="7 9" id="KW-1133">Transmembrane helix</keyword>
<dbReference type="GeneID" id="19941273"/>
<evidence type="ECO:0000256" key="9">
    <source>
        <dbReference type="SAM" id="Phobius"/>
    </source>
</evidence>
<dbReference type="CDD" id="cd03232">
    <property type="entry name" value="ABCG_PDR_domain2"/>
    <property type="match status" value="1"/>
</dbReference>
<dbReference type="eggNOG" id="KOG0065">
    <property type="taxonomic scope" value="Eukaryota"/>
</dbReference>
<accession>T0SIN8</accession>
<dbReference type="EMBL" id="JH767132">
    <property type="protein sequence ID" value="EQC42827.1"/>
    <property type="molecule type" value="Genomic_DNA"/>
</dbReference>
<name>T0SIN8_SAPDV</name>
<keyword evidence="3" id="KW-0813">Transport</keyword>
<dbReference type="OrthoDB" id="66620at2759"/>
<dbReference type="InterPro" id="IPR003439">
    <property type="entry name" value="ABC_transporter-like_ATP-bd"/>
</dbReference>
<evidence type="ECO:0000256" key="3">
    <source>
        <dbReference type="ARBA" id="ARBA00022448"/>
    </source>
</evidence>
<dbReference type="InterPro" id="IPR043926">
    <property type="entry name" value="ABCG_dom"/>
</dbReference>
<feature type="transmembrane region" description="Helical" evidence="9">
    <location>
        <begin position="215"/>
        <end position="238"/>
    </location>
</feature>
<keyword evidence="6" id="KW-0067">ATP-binding</keyword>
<feature type="transmembrane region" description="Helical" evidence="9">
    <location>
        <begin position="874"/>
        <end position="894"/>
    </location>
</feature>
<dbReference type="Pfam" id="PF00005">
    <property type="entry name" value="ABC_tran"/>
    <property type="match status" value="2"/>
</dbReference>
<keyword evidence="4 9" id="KW-0812">Transmembrane</keyword>
<dbReference type="SUPFAM" id="SSF52540">
    <property type="entry name" value="P-loop containing nucleoside triphosphate hydrolases"/>
    <property type="match status" value="2"/>
</dbReference>
<evidence type="ECO:0000256" key="2">
    <source>
        <dbReference type="ARBA" id="ARBA00006012"/>
    </source>
</evidence>
<evidence type="ECO:0000313" key="11">
    <source>
        <dbReference type="EMBL" id="EQC42827.1"/>
    </source>
</evidence>
<evidence type="ECO:0000256" key="7">
    <source>
        <dbReference type="ARBA" id="ARBA00022989"/>
    </source>
</evidence>
<feature type="transmembrane region" description="Helical" evidence="9">
    <location>
        <begin position="771"/>
        <end position="790"/>
    </location>
</feature>
<dbReference type="STRING" id="1156394.T0SIN8"/>
<evidence type="ECO:0000256" key="8">
    <source>
        <dbReference type="ARBA" id="ARBA00023136"/>
    </source>
</evidence>